<accession>A0A0S2DP77</accession>
<evidence type="ECO:0000256" key="1">
    <source>
        <dbReference type="SAM" id="Phobius"/>
    </source>
</evidence>
<proteinExistence type="predicted"/>
<evidence type="ECO:0000313" key="3">
    <source>
        <dbReference type="Proteomes" id="UP000061569"/>
    </source>
</evidence>
<dbReference type="PATRIC" id="fig|69.6.peg.4935"/>
<organism evidence="2 3">
    <name type="scientific">Lysobacter enzymogenes</name>
    <dbReference type="NCBI Taxonomy" id="69"/>
    <lineage>
        <taxon>Bacteria</taxon>
        <taxon>Pseudomonadati</taxon>
        <taxon>Pseudomonadota</taxon>
        <taxon>Gammaproteobacteria</taxon>
        <taxon>Lysobacterales</taxon>
        <taxon>Lysobacteraceae</taxon>
        <taxon>Lysobacter</taxon>
    </lineage>
</organism>
<dbReference type="Proteomes" id="UP000061569">
    <property type="component" value="Chromosome"/>
</dbReference>
<feature type="transmembrane region" description="Helical" evidence="1">
    <location>
        <begin position="86"/>
        <end position="112"/>
    </location>
</feature>
<dbReference type="KEGG" id="lez:GLE_5007"/>
<reference evidence="2 3" key="1">
    <citation type="submission" date="2015-11" db="EMBL/GenBank/DDBJ databases">
        <title>Genome sequences of Lysobacter enzymogenes strain C3 and Lysobacter antibioticus ATCC 29479.</title>
        <authorList>
            <person name="Kobayashi D.Y."/>
        </authorList>
    </citation>
    <scope>NUCLEOTIDE SEQUENCE [LARGE SCALE GENOMIC DNA]</scope>
    <source>
        <strain evidence="2 3">C3</strain>
    </source>
</reference>
<sequence>MQGTPGPAAAPARTAPPRSNAPTWIALALPPLACALWLAWAAYRIGNAEADTGLAYDTVLQGIVGAAVAAVVALAVLLWAGRRGHAGHALLALIAGTALSPLLLWFGLGAVLSSRRHDFERRQQQVQALSATIRGGDAARIRAAIDALPDNPGPTRTLCMLQGRESYRLVKWLWVDEHGYGPNLPSDELLAAAAAVVGGPASAQDKQASLRVVLRALADRREPQRLDEWVALWRRTLPQPAPRPLPLSAPAEEYGDCTLGDPLERVLREWGDDGVRAWLDAGLGFEPGRGQAIVALRAVRRTDTLRALLAADPRFAELLRSDRDAGEDALSAQADSLSAALDASSQPSQQAELVEALRAAGARPREIGPVTSCELFDNNEQRRAQPHDPPARQAAARRIRAVLCPGAADAPTPKPRKPAAA</sequence>
<keyword evidence="1" id="KW-1133">Transmembrane helix</keyword>
<feature type="transmembrane region" description="Helical" evidence="1">
    <location>
        <begin position="24"/>
        <end position="43"/>
    </location>
</feature>
<name>A0A0S2DP77_LYSEN</name>
<keyword evidence="1" id="KW-0812">Transmembrane</keyword>
<dbReference type="OrthoDB" id="6025614at2"/>
<feature type="transmembrane region" description="Helical" evidence="1">
    <location>
        <begin position="55"/>
        <end position="80"/>
    </location>
</feature>
<keyword evidence="1" id="KW-0472">Membrane</keyword>
<gene>
    <name evidence="2" type="ORF">GLE_5007</name>
</gene>
<dbReference type="AlphaFoldDB" id="A0A0S2DP77"/>
<dbReference type="EMBL" id="CP013140">
    <property type="protein sequence ID" value="ALN60348.1"/>
    <property type="molecule type" value="Genomic_DNA"/>
</dbReference>
<evidence type="ECO:0000313" key="2">
    <source>
        <dbReference type="EMBL" id="ALN60348.1"/>
    </source>
</evidence>
<protein>
    <recommendedName>
        <fullName evidence="4">Transmembrane protein</fullName>
    </recommendedName>
</protein>
<dbReference type="STRING" id="69.GLE_5007"/>
<evidence type="ECO:0008006" key="4">
    <source>
        <dbReference type="Google" id="ProtNLM"/>
    </source>
</evidence>